<dbReference type="InterPro" id="IPR034660">
    <property type="entry name" value="DinB/YfiT-like"/>
</dbReference>
<dbReference type="GO" id="GO:0046872">
    <property type="term" value="F:metal ion binding"/>
    <property type="evidence" value="ECO:0007669"/>
    <property type="project" value="InterPro"/>
</dbReference>
<dbReference type="AlphaFoldDB" id="A0A2T1A404"/>
<dbReference type="RefSeq" id="WP_106348020.1">
    <property type="nucleotide sequence ID" value="NZ_PVUE01000003.1"/>
</dbReference>
<dbReference type="InterPro" id="IPR024344">
    <property type="entry name" value="MDMPI_metal-binding"/>
</dbReference>
<evidence type="ECO:0000313" key="2">
    <source>
        <dbReference type="EMBL" id="PRZ43038.1"/>
    </source>
</evidence>
<organism evidence="2 3">
    <name type="scientific">Antricoccus suffuscus</name>
    <dbReference type="NCBI Taxonomy" id="1629062"/>
    <lineage>
        <taxon>Bacteria</taxon>
        <taxon>Bacillati</taxon>
        <taxon>Actinomycetota</taxon>
        <taxon>Actinomycetes</taxon>
        <taxon>Geodermatophilales</taxon>
        <taxon>Antricoccaceae</taxon>
        <taxon>Antricoccus</taxon>
    </lineage>
</organism>
<accession>A0A2T1A404</accession>
<proteinExistence type="predicted"/>
<dbReference type="OrthoDB" id="5185819at2"/>
<dbReference type="Gene3D" id="1.20.120.450">
    <property type="entry name" value="dinb family like domain"/>
    <property type="match status" value="1"/>
</dbReference>
<dbReference type="InterPro" id="IPR017520">
    <property type="entry name" value="CHP03086"/>
</dbReference>
<feature type="domain" description="Mycothiol-dependent maleylpyruvate isomerase metal-binding" evidence="1">
    <location>
        <begin position="13"/>
        <end position="133"/>
    </location>
</feature>
<evidence type="ECO:0000259" key="1">
    <source>
        <dbReference type="Pfam" id="PF11716"/>
    </source>
</evidence>
<dbReference type="EMBL" id="PVUE01000003">
    <property type="protein sequence ID" value="PRZ43038.1"/>
    <property type="molecule type" value="Genomic_DNA"/>
</dbReference>
<dbReference type="NCBIfam" id="TIGR03083">
    <property type="entry name" value="maleylpyruvate isomerase family mycothiol-dependent enzyme"/>
    <property type="match status" value="1"/>
</dbReference>
<dbReference type="Proteomes" id="UP000237752">
    <property type="component" value="Unassembled WGS sequence"/>
</dbReference>
<keyword evidence="3" id="KW-1185">Reference proteome</keyword>
<dbReference type="NCBIfam" id="TIGR03086">
    <property type="entry name" value="TIGR03086 family metal-binding protein"/>
    <property type="match status" value="1"/>
</dbReference>
<dbReference type="SUPFAM" id="SSF109854">
    <property type="entry name" value="DinB/YfiT-like putative metalloenzymes"/>
    <property type="match status" value="1"/>
</dbReference>
<name>A0A2T1A404_9ACTN</name>
<reference evidence="2 3" key="1">
    <citation type="submission" date="2018-03" db="EMBL/GenBank/DDBJ databases">
        <title>Genomic Encyclopedia of Archaeal and Bacterial Type Strains, Phase II (KMG-II): from individual species to whole genera.</title>
        <authorList>
            <person name="Goeker M."/>
        </authorList>
    </citation>
    <scope>NUCLEOTIDE SEQUENCE [LARGE SCALE GENOMIC DNA]</scope>
    <source>
        <strain evidence="2 3">DSM 100065</strain>
    </source>
</reference>
<dbReference type="InterPro" id="IPR017517">
    <property type="entry name" value="Maleyloyr_isom"/>
</dbReference>
<evidence type="ECO:0000313" key="3">
    <source>
        <dbReference type="Proteomes" id="UP000237752"/>
    </source>
</evidence>
<comment type="caution">
    <text evidence="2">The sequence shown here is derived from an EMBL/GenBank/DDBJ whole genome shotgun (WGS) entry which is preliminary data.</text>
</comment>
<protein>
    <submittedName>
        <fullName evidence="2">Uncharacterized protein (TIGR03086 family)</fullName>
    </submittedName>
</protein>
<dbReference type="Pfam" id="PF11716">
    <property type="entry name" value="MDMPI_N"/>
    <property type="match status" value="1"/>
</dbReference>
<sequence>MTNSNEHTTDLLRTVLTDLAKVVDGIGSDQNHQPTPCTDFDVEQLRNHTLGWLTMFAAGFDDPNGQAPQADLEGYTSPTDAAGEVRSAADQLERALRNGAADRPLRLGESAMPGDLALGMILCEYQVHGWDLAAATGQRWTPPTEAAEESLAFMPNMLNEDYQGEGKPFAPRVDVPSDAPAFDRLLGLVGRDPHWSA</sequence>
<gene>
    <name evidence="2" type="ORF">CLV47_10394</name>
</gene>